<keyword evidence="7 15" id="KW-0479">Metal-binding</keyword>
<evidence type="ECO:0000313" key="18">
    <source>
        <dbReference type="EMBL" id="KAK2154204.1"/>
    </source>
</evidence>
<dbReference type="Gene3D" id="3.40.720.10">
    <property type="entry name" value="Alkaline Phosphatase, subunit A"/>
    <property type="match status" value="1"/>
</dbReference>
<feature type="binding site" evidence="15">
    <location>
        <position position="335"/>
    </location>
    <ligand>
        <name>Zn(2+)</name>
        <dbReference type="ChEBI" id="CHEBI:29105"/>
        <label>2</label>
    </ligand>
</feature>
<dbReference type="PRINTS" id="PR00113">
    <property type="entry name" value="ALKPHPHTASE"/>
</dbReference>
<dbReference type="InterPro" id="IPR017850">
    <property type="entry name" value="Alkaline_phosphatase_core_sf"/>
</dbReference>
<keyword evidence="10 15" id="KW-0460">Magnesium</keyword>
<evidence type="ECO:0000256" key="5">
    <source>
        <dbReference type="ARBA" id="ARBA00022553"/>
    </source>
</evidence>
<dbReference type="PANTHER" id="PTHR11596">
    <property type="entry name" value="ALKALINE PHOSPHATASE"/>
    <property type="match status" value="1"/>
</dbReference>
<feature type="binding site" evidence="15">
    <location>
        <position position="461"/>
    </location>
    <ligand>
        <name>Zn(2+)</name>
        <dbReference type="ChEBI" id="CHEBI:29105"/>
        <label>2</label>
    </ligand>
</feature>
<evidence type="ECO:0000256" key="2">
    <source>
        <dbReference type="ARBA" id="ARBA00005984"/>
    </source>
</evidence>
<feature type="binding site" evidence="15">
    <location>
        <position position="175"/>
    </location>
    <ligand>
        <name>Mg(2+)</name>
        <dbReference type="ChEBI" id="CHEBI:18420"/>
    </ligand>
</feature>
<evidence type="ECO:0000256" key="13">
    <source>
        <dbReference type="ARBA" id="ARBA00023288"/>
    </source>
</evidence>
<dbReference type="SUPFAM" id="SSF53649">
    <property type="entry name" value="Alkaline phosphatase-like"/>
    <property type="match status" value="1"/>
</dbReference>
<evidence type="ECO:0000256" key="4">
    <source>
        <dbReference type="ARBA" id="ARBA00022475"/>
    </source>
</evidence>
<dbReference type="GO" id="GO:0005886">
    <property type="term" value="C:plasma membrane"/>
    <property type="evidence" value="ECO:0007669"/>
    <property type="project" value="UniProtKB-SubCell"/>
</dbReference>
<dbReference type="Proteomes" id="UP001209878">
    <property type="component" value="Unassembled WGS sequence"/>
</dbReference>
<feature type="binding site" evidence="15">
    <location>
        <position position="62"/>
    </location>
    <ligand>
        <name>Mg(2+)</name>
        <dbReference type="ChEBI" id="CHEBI:18420"/>
    </ligand>
</feature>
<comment type="cofactor">
    <cofactor evidence="15">
        <name>Zn(2+)</name>
        <dbReference type="ChEBI" id="CHEBI:29105"/>
    </cofactor>
    <text evidence="15">Binds 2 Zn(2+) ions.</text>
</comment>
<keyword evidence="17" id="KW-0732">Signal</keyword>
<dbReference type="EMBL" id="JAODUO010002209">
    <property type="protein sequence ID" value="KAK2154204.1"/>
    <property type="molecule type" value="Genomic_DNA"/>
</dbReference>
<proteinExistence type="inferred from homology"/>
<evidence type="ECO:0000256" key="10">
    <source>
        <dbReference type="ARBA" id="ARBA00022842"/>
    </source>
</evidence>
<feature type="binding site" evidence="15">
    <location>
        <position position="62"/>
    </location>
    <ligand>
        <name>Zn(2+)</name>
        <dbReference type="ChEBI" id="CHEBI:29105"/>
        <label>2</label>
    </ligand>
</feature>
<evidence type="ECO:0000256" key="15">
    <source>
        <dbReference type="PIRSR" id="PIRSR601952-2"/>
    </source>
</evidence>
<gene>
    <name evidence="18" type="ORF">NP493_2162g00008</name>
</gene>
<comment type="caution">
    <text evidence="18">The sequence shown here is derived from an EMBL/GenBank/DDBJ whole genome shotgun (WGS) entry which is preliminary data.</text>
</comment>
<feature type="chain" id="PRO_5041964358" description="alkaline phosphatase" evidence="17">
    <location>
        <begin position="24"/>
        <end position="546"/>
    </location>
</feature>
<feature type="signal peptide" evidence="17">
    <location>
        <begin position="1"/>
        <end position="23"/>
    </location>
</feature>
<keyword evidence="8" id="KW-0378">Hydrolase</keyword>
<feature type="binding site" evidence="15">
    <location>
        <position position="339"/>
    </location>
    <ligand>
        <name>Zn(2+)</name>
        <dbReference type="ChEBI" id="CHEBI:29105"/>
        <label>2</label>
    </ligand>
</feature>
<evidence type="ECO:0000256" key="6">
    <source>
        <dbReference type="ARBA" id="ARBA00022622"/>
    </source>
</evidence>
<dbReference type="SMART" id="SM00098">
    <property type="entry name" value="alkPPc"/>
    <property type="match status" value="1"/>
</dbReference>
<dbReference type="InterPro" id="IPR001952">
    <property type="entry name" value="Alkaline_phosphatase"/>
</dbReference>
<comment type="similarity">
    <text evidence="2 16">Belongs to the alkaline phosphatase family.</text>
</comment>
<evidence type="ECO:0000256" key="16">
    <source>
        <dbReference type="RuleBase" id="RU003946"/>
    </source>
</evidence>
<comment type="cofactor">
    <cofactor evidence="15">
        <name>Mg(2+)</name>
        <dbReference type="ChEBI" id="CHEBI:18420"/>
    </cofactor>
    <text evidence="15">Binds 1 Mg(2+) ion.</text>
</comment>
<evidence type="ECO:0000256" key="17">
    <source>
        <dbReference type="SAM" id="SignalP"/>
    </source>
</evidence>
<feature type="binding site" evidence="15">
    <location>
        <position position="377"/>
    </location>
    <ligand>
        <name>Zn(2+)</name>
        <dbReference type="ChEBI" id="CHEBI:29105"/>
        <label>2</label>
    </ligand>
</feature>
<feature type="active site" description="Phosphoserine intermediate" evidence="14">
    <location>
        <position position="112"/>
    </location>
</feature>
<dbReference type="GO" id="GO:0046872">
    <property type="term" value="F:metal ion binding"/>
    <property type="evidence" value="ECO:0007669"/>
    <property type="project" value="UniProtKB-KW"/>
</dbReference>
<comment type="subcellular location">
    <subcellularLocation>
        <location evidence="1">Cell membrane</location>
        <topology evidence="1">Lipid-anchor</topology>
        <topology evidence="1">GPI-anchor</topology>
    </subcellularLocation>
</comment>
<evidence type="ECO:0000256" key="3">
    <source>
        <dbReference type="ARBA" id="ARBA00012647"/>
    </source>
</evidence>
<evidence type="ECO:0000256" key="7">
    <source>
        <dbReference type="ARBA" id="ARBA00022723"/>
    </source>
</evidence>
<evidence type="ECO:0000256" key="1">
    <source>
        <dbReference type="ARBA" id="ARBA00004609"/>
    </source>
</evidence>
<keyword evidence="13" id="KW-0449">Lipoprotein</keyword>
<dbReference type="GO" id="GO:0004035">
    <property type="term" value="F:alkaline phosphatase activity"/>
    <property type="evidence" value="ECO:0007669"/>
    <property type="project" value="UniProtKB-EC"/>
</dbReference>
<feature type="binding site" evidence="15">
    <location>
        <position position="376"/>
    </location>
    <ligand>
        <name>Zn(2+)</name>
        <dbReference type="ChEBI" id="CHEBI:29105"/>
        <label>2</label>
    </ligand>
</feature>
<keyword evidence="4" id="KW-1003">Cell membrane</keyword>
<protein>
    <recommendedName>
        <fullName evidence="3">alkaline phosphatase</fullName>
        <ecNumber evidence="3">3.1.3.1</ecNumber>
    </recommendedName>
</protein>
<keyword evidence="6" id="KW-0336">GPI-anchor</keyword>
<evidence type="ECO:0000256" key="14">
    <source>
        <dbReference type="PIRSR" id="PIRSR601952-1"/>
    </source>
</evidence>
<organism evidence="18 19">
    <name type="scientific">Ridgeia piscesae</name>
    <name type="common">Tubeworm</name>
    <dbReference type="NCBI Taxonomy" id="27915"/>
    <lineage>
        <taxon>Eukaryota</taxon>
        <taxon>Metazoa</taxon>
        <taxon>Spiralia</taxon>
        <taxon>Lophotrochozoa</taxon>
        <taxon>Annelida</taxon>
        <taxon>Polychaeta</taxon>
        <taxon>Sedentaria</taxon>
        <taxon>Canalipalpata</taxon>
        <taxon>Sabellida</taxon>
        <taxon>Siboglinidae</taxon>
        <taxon>Ridgeia</taxon>
    </lineage>
</organism>
<dbReference type="Pfam" id="PF00245">
    <property type="entry name" value="Alk_phosphatase"/>
    <property type="match status" value="1"/>
</dbReference>
<reference evidence="18" key="1">
    <citation type="journal article" date="2023" name="Mol. Biol. Evol.">
        <title>Third-Generation Sequencing Reveals the Adaptive Role of the Epigenome in Three Deep-Sea Polychaetes.</title>
        <authorList>
            <person name="Perez M."/>
            <person name="Aroh O."/>
            <person name="Sun Y."/>
            <person name="Lan Y."/>
            <person name="Juniper S.K."/>
            <person name="Young C.R."/>
            <person name="Angers B."/>
            <person name="Qian P.Y."/>
        </authorList>
    </citation>
    <scope>NUCLEOTIDE SEQUENCE</scope>
    <source>
        <strain evidence="18">R07B-5</strain>
    </source>
</reference>
<sequence length="546" mass="59784">MNVFTTSAVLLLAASVLSADARAASGKGQTDWNAKAQQELKEALAWKPNVNVAKNVILFLGDGMGPSTVTAARFYMAQSRGRKIEDTAFSWESFPNVALSKTYSVDRMTADSSSTAVAYLCGVKTNFGVVGVNENVRRGDCSNIAGNEVDSILRRSIKANKWAGVVSTTRMTHATPANTYAHVGERKAESSVPDNVIEGNKCKDIASQLIDDNDDIRVLLAGGRREFLPNTEVGGKRKDGRNLIQDWLKKKNDSGLADGEYAYVSRKQELEKVDLNKVQYLFGLFNMNNMKYEYERIAEHIITEPSLAQMTESAIRVLERSEHGYFLLVEGGRIDHGHHEGRAFPALNDTVAFSEAVQKAMDITSEEDTLIVVTADHSLTFTMGGYPSINNPILGLVDEFPGKAPDDGKPMLTLTYSDGPGFDVHHMKNGAEVPRMNLSGSDTTAPDFVQDAGVPRYEVSHGGEDVAIYARGPMSHLFHGVHEQNYIAHVMEYASCVGANQDHCKKPRKKPWCDECAGRGRSAGLRARQGPLTLGFLWALLMLCVT</sequence>
<keyword evidence="19" id="KW-1185">Reference proteome</keyword>
<keyword evidence="12" id="KW-0325">Glycoprotein</keyword>
<evidence type="ECO:0000256" key="9">
    <source>
        <dbReference type="ARBA" id="ARBA00022833"/>
    </source>
</evidence>
<feature type="binding site" evidence="15">
    <location>
        <position position="173"/>
    </location>
    <ligand>
        <name>Mg(2+)</name>
        <dbReference type="ChEBI" id="CHEBI:18420"/>
    </ligand>
</feature>
<name>A0AAD9JJ75_RIDPI</name>
<dbReference type="EC" id="3.1.3.1" evidence="3"/>
<keyword evidence="5" id="KW-0597">Phosphoprotein</keyword>
<evidence type="ECO:0000256" key="12">
    <source>
        <dbReference type="ARBA" id="ARBA00023180"/>
    </source>
</evidence>
<keyword evidence="9 15" id="KW-0862">Zinc</keyword>
<evidence type="ECO:0000256" key="8">
    <source>
        <dbReference type="ARBA" id="ARBA00022801"/>
    </source>
</evidence>
<evidence type="ECO:0000256" key="11">
    <source>
        <dbReference type="ARBA" id="ARBA00023136"/>
    </source>
</evidence>
<dbReference type="PANTHER" id="PTHR11596:SF5">
    <property type="entry name" value="ALKALINE PHOSPHATASE"/>
    <property type="match status" value="1"/>
</dbReference>
<dbReference type="GO" id="GO:0098552">
    <property type="term" value="C:side of membrane"/>
    <property type="evidence" value="ECO:0007669"/>
    <property type="project" value="UniProtKB-KW"/>
</dbReference>
<evidence type="ECO:0000313" key="19">
    <source>
        <dbReference type="Proteomes" id="UP001209878"/>
    </source>
</evidence>
<keyword evidence="11" id="KW-0472">Membrane</keyword>
<dbReference type="AlphaFoldDB" id="A0AAD9JJ75"/>
<feature type="binding site" evidence="15">
    <location>
        <position position="330"/>
    </location>
    <ligand>
        <name>Mg(2+)</name>
        <dbReference type="ChEBI" id="CHEBI:18420"/>
    </ligand>
</feature>
<dbReference type="CDD" id="cd16012">
    <property type="entry name" value="ALP"/>
    <property type="match status" value="1"/>
</dbReference>
<accession>A0AAD9JJ75</accession>
<dbReference type="FunFam" id="3.40.720.10:FF:000008">
    <property type="entry name" value="Alkaline phosphatase"/>
    <property type="match status" value="1"/>
</dbReference>